<reference evidence="2 3" key="1">
    <citation type="journal article" date="2015" name="Nature">
        <title>rRNA introns, odd ribosomes, and small enigmatic genomes across a large radiation of phyla.</title>
        <authorList>
            <person name="Brown C.T."/>
            <person name="Hug L.A."/>
            <person name="Thomas B.C."/>
            <person name="Sharon I."/>
            <person name="Castelle C.J."/>
            <person name="Singh A."/>
            <person name="Wilkins M.J."/>
            <person name="Williams K.H."/>
            <person name="Banfield J.F."/>
        </authorList>
    </citation>
    <scope>NUCLEOTIDE SEQUENCE [LARGE SCALE GENOMIC DNA]</scope>
</reference>
<keyword evidence="1" id="KW-0812">Transmembrane</keyword>
<dbReference type="Proteomes" id="UP000034048">
    <property type="component" value="Unassembled WGS sequence"/>
</dbReference>
<gene>
    <name evidence="2" type="ORF">UT42_C0050G0007</name>
</gene>
<keyword evidence="2" id="KW-0575">Peroxidase</keyword>
<organism evidence="2 3">
    <name type="scientific">Candidatus Falkowbacteria bacterium GW2011_GWA2_39_24</name>
    <dbReference type="NCBI Taxonomy" id="1618634"/>
    <lineage>
        <taxon>Bacteria</taxon>
        <taxon>Candidatus Falkowiibacteriota</taxon>
    </lineage>
</organism>
<sequence length="63" mass="7315">MGLRRYLGKHGKIINDLVEDLDEDKMLDRKYPELLEKLGHSSLQVLMGAIIGFVVSYLGYLYW</sequence>
<feature type="transmembrane region" description="Helical" evidence="1">
    <location>
        <begin position="43"/>
        <end position="62"/>
    </location>
</feature>
<comment type="caution">
    <text evidence="2">The sequence shown here is derived from an EMBL/GenBank/DDBJ whole genome shotgun (WGS) entry which is preliminary data.</text>
</comment>
<evidence type="ECO:0000256" key="1">
    <source>
        <dbReference type="SAM" id="Phobius"/>
    </source>
</evidence>
<keyword evidence="2" id="KW-0560">Oxidoreductase</keyword>
<evidence type="ECO:0000313" key="2">
    <source>
        <dbReference type="EMBL" id="KKR13212.1"/>
    </source>
</evidence>
<accession>A0A0G0RHS9</accession>
<name>A0A0G0RHS9_9BACT</name>
<dbReference type="AlphaFoldDB" id="A0A0G0RHS9"/>
<keyword evidence="1" id="KW-1133">Transmembrane helix</keyword>
<protein>
    <submittedName>
        <fullName evidence="2">Acid phosphatase/vanadium-dependent haloperoxidase related protein</fullName>
    </submittedName>
</protein>
<dbReference type="GO" id="GO:0004601">
    <property type="term" value="F:peroxidase activity"/>
    <property type="evidence" value="ECO:0007669"/>
    <property type="project" value="UniProtKB-KW"/>
</dbReference>
<dbReference type="InterPro" id="IPR003832">
    <property type="entry name" value="DUF212"/>
</dbReference>
<dbReference type="Pfam" id="PF02681">
    <property type="entry name" value="DUF212"/>
    <property type="match status" value="1"/>
</dbReference>
<evidence type="ECO:0000313" key="3">
    <source>
        <dbReference type="Proteomes" id="UP000034048"/>
    </source>
</evidence>
<proteinExistence type="predicted"/>
<dbReference type="EMBL" id="LBWS01000050">
    <property type="protein sequence ID" value="KKR13212.1"/>
    <property type="molecule type" value="Genomic_DNA"/>
</dbReference>
<keyword evidence="1" id="KW-0472">Membrane</keyword>